<protein>
    <submittedName>
        <fullName evidence="2">Uncharacterized protein</fullName>
    </submittedName>
</protein>
<feature type="region of interest" description="Disordered" evidence="1">
    <location>
        <begin position="1"/>
        <end position="26"/>
    </location>
</feature>
<evidence type="ECO:0000313" key="3">
    <source>
        <dbReference type="Proteomes" id="UP000467840"/>
    </source>
</evidence>
<evidence type="ECO:0000313" key="2">
    <source>
        <dbReference type="EMBL" id="KAF2320454.1"/>
    </source>
</evidence>
<accession>A0A6A6N568</accession>
<dbReference type="AlphaFoldDB" id="A0A6A6N568"/>
<feature type="compositionally biased region" description="Polar residues" evidence="1">
    <location>
        <begin position="13"/>
        <end position="23"/>
    </location>
</feature>
<dbReference type="EMBL" id="JAAGAX010000003">
    <property type="protein sequence ID" value="KAF2320454.1"/>
    <property type="molecule type" value="Genomic_DNA"/>
</dbReference>
<evidence type="ECO:0000256" key="1">
    <source>
        <dbReference type="SAM" id="MobiDB-lite"/>
    </source>
</evidence>
<reference evidence="2 3" key="1">
    <citation type="journal article" date="2020" name="Mol. Plant">
        <title>The Chromosome-Based Rubber Tree Genome Provides New Insights into Spurge Genome Evolution and Rubber Biosynthesis.</title>
        <authorList>
            <person name="Liu J."/>
            <person name="Shi C."/>
            <person name="Shi C.C."/>
            <person name="Li W."/>
            <person name="Zhang Q.J."/>
            <person name="Zhang Y."/>
            <person name="Li K."/>
            <person name="Lu H.F."/>
            <person name="Shi C."/>
            <person name="Zhu S.T."/>
            <person name="Xiao Z.Y."/>
            <person name="Nan H."/>
            <person name="Yue Y."/>
            <person name="Zhu X.G."/>
            <person name="Wu Y."/>
            <person name="Hong X.N."/>
            <person name="Fan G.Y."/>
            <person name="Tong Y."/>
            <person name="Zhang D."/>
            <person name="Mao C.L."/>
            <person name="Liu Y.L."/>
            <person name="Hao S.J."/>
            <person name="Liu W.Q."/>
            <person name="Lv M.Q."/>
            <person name="Zhang H.B."/>
            <person name="Liu Y."/>
            <person name="Hu-Tang G.R."/>
            <person name="Wang J.P."/>
            <person name="Wang J.H."/>
            <person name="Sun Y.H."/>
            <person name="Ni S.B."/>
            <person name="Chen W.B."/>
            <person name="Zhang X.C."/>
            <person name="Jiao Y.N."/>
            <person name="Eichler E.E."/>
            <person name="Li G.H."/>
            <person name="Liu X."/>
            <person name="Gao L.Z."/>
        </authorList>
    </citation>
    <scope>NUCLEOTIDE SEQUENCE [LARGE SCALE GENOMIC DNA]</scope>
    <source>
        <strain evidence="3">cv. GT1</strain>
        <tissue evidence="2">Leaf</tissue>
    </source>
</reference>
<keyword evidence="3" id="KW-1185">Reference proteome</keyword>
<dbReference type="Proteomes" id="UP000467840">
    <property type="component" value="Chromosome 10"/>
</dbReference>
<comment type="caution">
    <text evidence="2">The sequence shown here is derived from an EMBL/GenBank/DDBJ whole genome shotgun (WGS) entry which is preliminary data.</text>
</comment>
<sequence length="188" mass="21560">MRQRELLEFRTPQHPSLGTNNWGGASPLLARNIPKEALEQRYSRFNTIRTRDEIFPAQPDEFYFLAQINRASKHQGTPTPSHSRSRGLFSMLKFPRKEKAMTLGSNSKKRWFPRWDPKNRWPQVFSPSNTIPAFVHGLNYRIIHACSVFELDPLNGGEDGEGEGIKADRGLRWLCGVDAKVRIRSVDG</sequence>
<gene>
    <name evidence="2" type="ORF">GH714_027551</name>
</gene>
<organism evidence="2 3">
    <name type="scientific">Hevea brasiliensis</name>
    <name type="common">Para rubber tree</name>
    <name type="synonym">Siphonia brasiliensis</name>
    <dbReference type="NCBI Taxonomy" id="3981"/>
    <lineage>
        <taxon>Eukaryota</taxon>
        <taxon>Viridiplantae</taxon>
        <taxon>Streptophyta</taxon>
        <taxon>Embryophyta</taxon>
        <taxon>Tracheophyta</taxon>
        <taxon>Spermatophyta</taxon>
        <taxon>Magnoliopsida</taxon>
        <taxon>eudicotyledons</taxon>
        <taxon>Gunneridae</taxon>
        <taxon>Pentapetalae</taxon>
        <taxon>rosids</taxon>
        <taxon>fabids</taxon>
        <taxon>Malpighiales</taxon>
        <taxon>Euphorbiaceae</taxon>
        <taxon>Crotonoideae</taxon>
        <taxon>Micrandreae</taxon>
        <taxon>Hevea</taxon>
    </lineage>
</organism>
<name>A0A6A6N568_HEVBR</name>
<proteinExistence type="predicted"/>